<dbReference type="Pfam" id="PF00881">
    <property type="entry name" value="Nitroreductase"/>
    <property type="match status" value="2"/>
</dbReference>
<feature type="domain" description="Nitroreductase" evidence="3">
    <location>
        <begin position="253"/>
        <end position="305"/>
    </location>
</feature>
<evidence type="ECO:0000313" key="4">
    <source>
        <dbReference type="EMBL" id="KGQ38261.1"/>
    </source>
</evidence>
<dbReference type="AlphaFoldDB" id="A0A0A2Y0S8"/>
<evidence type="ECO:0000259" key="3">
    <source>
        <dbReference type="Pfam" id="PF00881"/>
    </source>
</evidence>
<accession>A0A0A2Y0S8</accession>
<keyword evidence="2" id="KW-0560">Oxidoreductase</keyword>
<name>A0A0A2Y0S8_9PAST</name>
<comment type="caution">
    <text evidence="4">The sequence shown here is derived from an EMBL/GenBank/DDBJ whole genome shotgun (WGS) entry which is preliminary data.</text>
</comment>
<dbReference type="SUPFAM" id="SSF55469">
    <property type="entry name" value="FMN-dependent nitroreductase-like"/>
    <property type="match status" value="1"/>
</dbReference>
<dbReference type="Gene3D" id="3.40.109.10">
    <property type="entry name" value="NADH Oxidase"/>
    <property type="match status" value="1"/>
</dbReference>
<dbReference type="RefSeq" id="WP_039172069.1">
    <property type="nucleotide sequence ID" value="NZ_JPXX01000009.1"/>
</dbReference>
<evidence type="ECO:0000313" key="5">
    <source>
        <dbReference type="Proteomes" id="UP000030539"/>
    </source>
</evidence>
<dbReference type="STRING" id="155515.JP36_03745"/>
<proteinExistence type="inferred from homology"/>
<evidence type="ECO:0000256" key="2">
    <source>
        <dbReference type="ARBA" id="ARBA00023002"/>
    </source>
</evidence>
<dbReference type="eggNOG" id="COG0778">
    <property type="taxonomic scope" value="Bacteria"/>
</dbReference>
<reference evidence="4 5" key="1">
    <citation type="submission" date="2014-08" db="EMBL/GenBank/DDBJ databases">
        <title>Chaperone-usher fimbriae in a diverse selection of Gallibacterium genomes.</title>
        <authorList>
            <person name="Kudirkiene E."/>
            <person name="Bager R.J."/>
            <person name="Johnson T.J."/>
            <person name="Bojesen A.M."/>
        </authorList>
    </citation>
    <scope>NUCLEOTIDE SEQUENCE [LARGE SCALE GENOMIC DNA]</scope>
    <source>
        <strain evidence="4 5">CCM5974</strain>
    </source>
</reference>
<dbReference type="Proteomes" id="UP000030539">
    <property type="component" value="Unassembled WGS sequence"/>
</dbReference>
<dbReference type="CDD" id="cd02062">
    <property type="entry name" value="Nitro_FMN_reductase"/>
    <property type="match status" value="1"/>
</dbReference>
<evidence type="ECO:0000256" key="1">
    <source>
        <dbReference type="ARBA" id="ARBA00007118"/>
    </source>
</evidence>
<dbReference type="EMBL" id="JPXX01000009">
    <property type="protein sequence ID" value="KGQ38261.1"/>
    <property type="molecule type" value="Genomic_DNA"/>
</dbReference>
<protein>
    <recommendedName>
        <fullName evidence="3">Nitroreductase domain-containing protein</fullName>
    </recommendedName>
</protein>
<sequence length="335" mass="38916">MKHFIKQKLRAILYILLSLKPFLYEFWCVIYDKSSKMERLEAQILISVHSLEKGMGIRNTRLGYGRQKAENVLNYLNEYLSLGYSTESYAFCEAIAILESYIEFNSKNEFQIDSINFGLKNILDNLDEKTLLKIKNYKAGAYFIAKQKFLDATYFDFQEFILSRHSIRDYSEEIVPKDTIIKAIEIANLAPSACNRQPIKVYCTTDEEQSKYVDSLITGSNGFKNQIHNFMIITSNRRAFFGGEQFQWYLNGGIYLSFLTLALHSLGIGSCIMQWFPFYKTEKALKRFFGIKRAEAIVAIIAFGYYKSENKCIYAQRKNADETISFLNSNYKTKI</sequence>
<dbReference type="InterPro" id="IPR029479">
    <property type="entry name" value="Nitroreductase"/>
</dbReference>
<comment type="similarity">
    <text evidence="1">Belongs to the nitroreductase family.</text>
</comment>
<dbReference type="PANTHER" id="PTHR43673">
    <property type="entry name" value="NAD(P)H NITROREDUCTASE YDGI-RELATED"/>
    <property type="match status" value="1"/>
</dbReference>
<gene>
    <name evidence="4" type="ORF">JP36_03745</name>
</gene>
<organism evidence="4 5">
    <name type="scientific">Gallibacterium genomosp. 1</name>
    <dbReference type="NCBI Taxonomy" id="155515"/>
    <lineage>
        <taxon>Bacteria</taxon>
        <taxon>Pseudomonadati</taxon>
        <taxon>Pseudomonadota</taxon>
        <taxon>Gammaproteobacteria</taxon>
        <taxon>Pasteurellales</taxon>
        <taxon>Pasteurellaceae</taxon>
        <taxon>Gallibacterium</taxon>
    </lineage>
</organism>
<dbReference type="PANTHER" id="PTHR43673:SF10">
    <property type="entry name" value="NADH DEHYDROGENASE_NAD(P)H NITROREDUCTASE XCC3605-RELATED"/>
    <property type="match status" value="1"/>
</dbReference>
<dbReference type="GO" id="GO:0016491">
    <property type="term" value="F:oxidoreductase activity"/>
    <property type="evidence" value="ECO:0007669"/>
    <property type="project" value="UniProtKB-KW"/>
</dbReference>
<feature type="domain" description="Nitroreductase" evidence="3">
    <location>
        <begin position="161"/>
        <end position="217"/>
    </location>
</feature>
<dbReference type="InterPro" id="IPR000415">
    <property type="entry name" value="Nitroreductase-like"/>
</dbReference>